<evidence type="ECO:0000313" key="3">
    <source>
        <dbReference type="EMBL" id="ELP84723.1"/>
    </source>
</evidence>
<evidence type="ECO:0000259" key="2">
    <source>
        <dbReference type="Pfam" id="PF00085"/>
    </source>
</evidence>
<feature type="signal peptide" evidence="1">
    <location>
        <begin position="1"/>
        <end position="15"/>
    </location>
</feature>
<dbReference type="AlphaFoldDB" id="A0A0A1U1E2"/>
<evidence type="ECO:0000313" key="4">
    <source>
        <dbReference type="Proteomes" id="UP000014680"/>
    </source>
</evidence>
<dbReference type="KEGG" id="eiv:EIN_173980"/>
<gene>
    <name evidence="3" type="ORF">EIN_173980</name>
</gene>
<protein>
    <recommendedName>
        <fullName evidence="2">Thioredoxin domain-containing protein</fullName>
    </recommendedName>
</protein>
<sequence>MLVLITLLQLIFADADPFRQITPDDYVSFTKDKTVSHLVFYWSPGCHWCKVLRNDLVTLSKEVPSVDIVELNCYLYKTFCSTQRASNIPKLYLVQGPYSYQCYDRDIPLMKEFLLSHLKRK</sequence>
<feature type="chain" id="PRO_5012949364" description="Thioredoxin domain-containing protein" evidence="1">
    <location>
        <begin position="16"/>
        <end position="121"/>
    </location>
</feature>
<dbReference type="InterPro" id="IPR036249">
    <property type="entry name" value="Thioredoxin-like_sf"/>
</dbReference>
<dbReference type="SUPFAM" id="SSF52833">
    <property type="entry name" value="Thioredoxin-like"/>
    <property type="match status" value="1"/>
</dbReference>
<organism evidence="3 4">
    <name type="scientific">Entamoeba invadens IP1</name>
    <dbReference type="NCBI Taxonomy" id="370355"/>
    <lineage>
        <taxon>Eukaryota</taxon>
        <taxon>Amoebozoa</taxon>
        <taxon>Evosea</taxon>
        <taxon>Archamoebae</taxon>
        <taxon>Mastigamoebida</taxon>
        <taxon>Entamoebidae</taxon>
        <taxon>Entamoeba</taxon>
    </lineage>
</organism>
<proteinExistence type="predicted"/>
<dbReference type="GeneID" id="14883691"/>
<dbReference type="VEuPathDB" id="AmoebaDB:EIN_173980"/>
<dbReference type="OMA" id="GFFNGQC"/>
<dbReference type="Pfam" id="PF00085">
    <property type="entry name" value="Thioredoxin"/>
    <property type="match status" value="1"/>
</dbReference>
<feature type="domain" description="Thioredoxin" evidence="2">
    <location>
        <begin position="20"/>
        <end position="96"/>
    </location>
</feature>
<dbReference type="RefSeq" id="XP_004184069.1">
    <property type="nucleotide sequence ID" value="XM_004184021.1"/>
</dbReference>
<reference evidence="3 4" key="1">
    <citation type="submission" date="2012-10" db="EMBL/GenBank/DDBJ databases">
        <authorList>
            <person name="Zafar N."/>
            <person name="Inman J."/>
            <person name="Hall N."/>
            <person name="Lorenzi H."/>
            <person name="Caler E."/>
        </authorList>
    </citation>
    <scope>NUCLEOTIDE SEQUENCE [LARGE SCALE GENOMIC DNA]</scope>
    <source>
        <strain evidence="3 4">IP1</strain>
    </source>
</reference>
<dbReference type="InterPro" id="IPR013766">
    <property type="entry name" value="Thioredoxin_domain"/>
</dbReference>
<dbReference type="Proteomes" id="UP000014680">
    <property type="component" value="Unassembled WGS sequence"/>
</dbReference>
<name>A0A0A1U1E2_ENTIV</name>
<dbReference type="EMBL" id="KB207112">
    <property type="protein sequence ID" value="ELP84723.1"/>
    <property type="molecule type" value="Genomic_DNA"/>
</dbReference>
<evidence type="ECO:0000256" key="1">
    <source>
        <dbReference type="SAM" id="SignalP"/>
    </source>
</evidence>
<dbReference type="Gene3D" id="3.40.30.10">
    <property type="entry name" value="Glutaredoxin"/>
    <property type="match status" value="1"/>
</dbReference>
<accession>A0A0A1U1E2</accession>
<keyword evidence="1" id="KW-0732">Signal</keyword>
<keyword evidence="4" id="KW-1185">Reference proteome</keyword>